<proteinExistence type="predicted"/>
<protein>
    <submittedName>
        <fullName evidence="1">Uncharacterized protein</fullName>
    </submittedName>
</protein>
<reference evidence="1 2" key="1">
    <citation type="journal article" date="2009" name="Proc. Natl. Acad. Sci. U.S.A.">
        <title>Biogeography of the Sulfolobus islandicus pan-genome.</title>
        <authorList>
            <person name="Reno M.L."/>
            <person name="Held N.L."/>
            <person name="Fields C.J."/>
            <person name="Burke P.V."/>
            <person name="Whitaker R.J."/>
        </authorList>
    </citation>
    <scope>NUCLEOTIDE SEQUENCE [LARGE SCALE GENOMIC DNA]</scope>
    <source>
        <strain evidence="1 2">M.16.27</strain>
    </source>
</reference>
<evidence type="ECO:0000313" key="2">
    <source>
        <dbReference type="Proteomes" id="UP000002307"/>
    </source>
</evidence>
<dbReference type="KEGG" id="sim:M1627_0515"/>
<dbReference type="AlphaFoldDB" id="C3N2M1"/>
<organism evidence="1 2">
    <name type="scientific">Saccharolobus islandicus (strain M.16.27)</name>
    <name type="common">Sulfolobus islandicus</name>
    <dbReference type="NCBI Taxonomy" id="427318"/>
    <lineage>
        <taxon>Archaea</taxon>
        <taxon>Thermoproteota</taxon>
        <taxon>Thermoprotei</taxon>
        <taxon>Sulfolobales</taxon>
        <taxon>Sulfolobaceae</taxon>
        <taxon>Saccharolobus</taxon>
    </lineage>
</organism>
<dbReference type="EMBL" id="CP001401">
    <property type="protein sequence ID" value="ACP54509.1"/>
    <property type="molecule type" value="Genomic_DNA"/>
</dbReference>
<name>C3N2M1_SACI3</name>
<dbReference type="Proteomes" id="UP000002307">
    <property type="component" value="Chromosome"/>
</dbReference>
<accession>C3N2M1</accession>
<dbReference type="HOGENOM" id="CLU_2461922_0_0_2"/>
<dbReference type="InterPro" id="IPR009321">
    <property type="entry name" value="DUF973"/>
</dbReference>
<gene>
    <name evidence="1" type="ordered locus">M1627_0515</name>
</gene>
<dbReference type="Pfam" id="PF06157">
    <property type="entry name" value="DUF973"/>
    <property type="match status" value="1"/>
</dbReference>
<evidence type="ECO:0000313" key="1">
    <source>
        <dbReference type="EMBL" id="ACP54509.1"/>
    </source>
</evidence>
<sequence>MVYVSVDEIVRRLNGGFVPYSQGQSGGYYKSLSTLQNQPFVNVYQIGIGEIKANGEAKFTLYSSTNIKIVSTSLKRTNYISNAIVQHL</sequence>